<feature type="region of interest" description="Disordered" evidence="1">
    <location>
        <begin position="129"/>
        <end position="219"/>
    </location>
</feature>
<dbReference type="InterPro" id="IPR001606">
    <property type="entry name" value="ARID_dom"/>
</dbReference>
<feature type="compositionally biased region" description="Low complexity" evidence="1">
    <location>
        <begin position="129"/>
        <end position="144"/>
    </location>
</feature>
<dbReference type="SMART" id="SM01014">
    <property type="entry name" value="ARID"/>
    <property type="match status" value="1"/>
</dbReference>
<dbReference type="OrthoDB" id="1938591at2759"/>
<sequence>MSTAVPLIDSSADIVSMSFNNSSGQQAVQPSAAQPTPGSVNMLQQNHSYGLAAASQQQPQQQYQQQQQLHFQQMQHIQNLQAQLRAQEQGLQQSQQHTPQQIAMARQTLMMQQQQLAMAAQQHQQQFAMATQQQQQQPSQTLQQHAPLQATPTAPVQSPHVSKPLTGTHTMPPGGPMALPESSSVDSSQRSLGGGTNGTAKAPTPTNGPFPPAQGASMASSSNMSVLRAIAEQFRIPDNVLSQLPPAQLQLFLQNLQAQQAQQARQQLPDVSNGGVQTPLRQNSATPLTPSNQQGAESATRPHSARSNKGGVAGHDRSISQSPAPSHGQQQQQPVSTPAPAQQAQHLHQQGAPQLFLPTAVHSAQTLMPAIAGLPMGLGSVPRTGNTPIGQRKESATSIFADDLRATPTPSDASASNTGASAIQPTYTAEEVANAHKLSEEFVSTLPSYTSESFIQFLQAFNKEHNIPGNFSKPPVFGDQHIDLYHFFCEVVRQGGLEQVHTRRVWRQVAKDSGLPDIPTLPPLLSRWYKVWLQPLEQLRVYPPGHPKHTGISANFSLKKRRKQETFVSPGGTPGPSDRSYSASAELNTKRPKMYSPSVTNGVASANASPNHFSTHIPAGMLQLPPSTMAEGGGMSHSGLQLHGGGTISTPSLPTNGMIPNLAPSRSATQIGMTAGHHHYMAPPPGPAGSGAGAAAGARARVLTNGAAPPTTTPASSITTVTVPPAPAAPPPLRFFPLERTLDTFGGVDLQSCMALRPRPRLPSISECGAVDIRGLTLSIESGIPLEVTAGLNTLIRISSHPDVALPLAQCEELAETLLAILEDLKLTPEAVKIQGEQGEEEPAAASYSEEAALFVAVCTNDPREGGMIGDDMQDESAVRGLLHGSEDLWSFTSDRALTVAYVLRNLTFLPANQTYLAASTDFAHMFTALEAKCAAAVRAARSEESQSKGPLSLIVLRAVEFRKSLIVMLANTADKIDLRLAGDAFLRAALRLIAYFTDGQQTGDVAEEWMHECLPVAPGDPLAATTHAKAMDGRVYYLHALEAAGRLSVSDKNRLFIAATVSPAHFCPLTDACASLLAGHQAAVSLYPAATANFTESRLMWIQMVLVVLSNFACAVTPPALLASRKYTQFRLSPSGAILGQTDGGPTSPTSNASMRRAMTRRPMPFKPVSYVATAVPPEMRELRRALAGNSNLVRSLFEIAFVWWGQIGLPCVRGQSFQSPDSPISDLAERAIYILQLLHLDHDALFAARWSEWLVDRAATCQISPALTEILYELVGLVPVQSLTCTP</sequence>
<feature type="region of interest" description="Disordered" evidence="1">
    <location>
        <begin position="560"/>
        <end position="583"/>
    </location>
</feature>
<dbReference type="Proteomes" id="UP001150907">
    <property type="component" value="Unassembled WGS sequence"/>
</dbReference>
<feature type="compositionally biased region" description="Low complexity" evidence="1">
    <location>
        <begin position="338"/>
        <end position="350"/>
    </location>
</feature>
<protein>
    <recommendedName>
        <fullName evidence="2">ARID domain-containing protein</fullName>
    </recommendedName>
</protein>
<dbReference type="SMART" id="SM00501">
    <property type="entry name" value="BRIGHT"/>
    <property type="match status" value="1"/>
</dbReference>
<feature type="compositionally biased region" description="Polar residues" evidence="1">
    <location>
        <begin position="274"/>
        <end position="297"/>
    </location>
</feature>
<dbReference type="PROSITE" id="PS51011">
    <property type="entry name" value="ARID"/>
    <property type="match status" value="1"/>
</dbReference>
<feature type="compositionally biased region" description="Polar residues" evidence="1">
    <location>
        <begin position="150"/>
        <end position="169"/>
    </location>
</feature>
<evidence type="ECO:0000259" key="2">
    <source>
        <dbReference type="PROSITE" id="PS51011"/>
    </source>
</evidence>
<dbReference type="Gene3D" id="1.10.150.60">
    <property type="entry name" value="ARID DNA-binding domain"/>
    <property type="match status" value="1"/>
</dbReference>
<dbReference type="SUPFAM" id="SSF46774">
    <property type="entry name" value="ARID-like"/>
    <property type="match status" value="1"/>
</dbReference>
<name>A0A9W8BCE9_9FUNG</name>
<feature type="region of interest" description="Disordered" evidence="1">
    <location>
        <begin position="21"/>
        <end position="43"/>
    </location>
</feature>
<feature type="region of interest" description="Disordered" evidence="1">
    <location>
        <begin position="264"/>
        <end position="350"/>
    </location>
</feature>
<accession>A0A9W8BCE9</accession>
<reference evidence="3" key="1">
    <citation type="submission" date="2022-07" db="EMBL/GenBank/DDBJ databases">
        <title>Phylogenomic reconstructions and comparative analyses of Kickxellomycotina fungi.</title>
        <authorList>
            <person name="Reynolds N.K."/>
            <person name="Stajich J.E."/>
            <person name="Barry K."/>
            <person name="Grigoriev I.V."/>
            <person name="Crous P."/>
            <person name="Smith M.E."/>
        </authorList>
    </citation>
    <scope>NUCLEOTIDE SEQUENCE</scope>
    <source>
        <strain evidence="3">IMI 214461</strain>
    </source>
</reference>
<keyword evidence="4" id="KW-1185">Reference proteome</keyword>
<feature type="compositionally biased region" description="Polar residues" evidence="1">
    <location>
        <begin position="181"/>
        <end position="191"/>
    </location>
</feature>
<organism evidence="3 4">
    <name type="scientific">Coemansia thaxteri</name>
    <dbReference type="NCBI Taxonomy" id="2663907"/>
    <lineage>
        <taxon>Eukaryota</taxon>
        <taxon>Fungi</taxon>
        <taxon>Fungi incertae sedis</taxon>
        <taxon>Zoopagomycota</taxon>
        <taxon>Kickxellomycotina</taxon>
        <taxon>Kickxellomycetes</taxon>
        <taxon>Kickxellales</taxon>
        <taxon>Kickxellaceae</taxon>
        <taxon>Coemansia</taxon>
    </lineage>
</organism>
<dbReference type="GO" id="GO:0003677">
    <property type="term" value="F:DNA binding"/>
    <property type="evidence" value="ECO:0007669"/>
    <property type="project" value="InterPro"/>
</dbReference>
<dbReference type="CDD" id="cd16100">
    <property type="entry name" value="ARID"/>
    <property type="match status" value="1"/>
</dbReference>
<proteinExistence type="predicted"/>
<evidence type="ECO:0000256" key="1">
    <source>
        <dbReference type="SAM" id="MobiDB-lite"/>
    </source>
</evidence>
<dbReference type="Pfam" id="PF01388">
    <property type="entry name" value="ARID"/>
    <property type="match status" value="1"/>
</dbReference>
<dbReference type="EMBL" id="JANBQF010000289">
    <property type="protein sequence ID" value="KAJ2002584.1"/>
    <property type="molecule type" value="Genomic_DNA"/>
</dbReference>
<dbReference type="InterPro" id="IPR036431">
    <property type="entry name" value="ARID_dom_sf"/>
</dbReference>
<comment type="caution">
    <text evidence="3">The sequence shown here is derived from an EMBL/GenBank/DDBJ whole genome shotgun (WGS) entry which is preliminary data.</text>
</comment>
<gene>
    <name evidence="3" type="ORF">H4R26_003532</name>
</gene>
<feature type="domain" description="ARID" evidence="2">
    <location>
        <begin position="448"/>
        <end position="541"/>
    </location>
</feature>
<feature type="compositionally biased region" description="Polar residues" evidence="1">
    <location>
        <begin position="319"/>
        <end position="336"/>
    </location>
</feature>
<evidence type="ECO:0000313" key="4">
    <source>
        <dbReference type="Proteomes" id="UP001150907"/>
    </source>
</evidence>
<evidence type="ECO:0000313" key="3">
    <source>
        <dbReference type="EMBL" id="KAJ2002584.1"/>
    </source>
</evidence>